<protein>
    <submittedName>
        <fullName evidence="3">Hypp7373 protein</fullName>
    </submittedName>
</protein>
<keyword evidence="4" id="KW-1185">Reference proteome</keyword>
<accession>A0A8J9YZF8</accession>
<keyword evidence="2" id="KW-1133">Transmembrane helix</keyword>
<feature type="transmembrane region" description="Helical" evidence="2">
    <location>
        <begin position="7"/>
        <end position="29"/>
    </location>
</feature>
<reference evidence="3" key="1">
    <citation type="submission" date="2022-01" db="EMBL/GenBank/DDBJ databases">
        <authorList>
            <person name="Braso-Vives M."/>
        </authorList>
    </citation>
    <scope>NUCLEOTIDE SEQUENCE</scope>
</reference>
<keyword evidence="2" id="KW-0472">Membrane</keyword>
<dbReference type="OrthoDB" id="10515623at2759"/>
<feature type="compositionally biased region" description="Low complexity" evidence="1">
    <location>
        <begin position="77"/>
        <end position="89"/>
    </location>
</feature>
<gene>
    <name evidence="3" type="primary">Hypp7373</name>
    <name evidence="3" type="ORF">BLAG_LOCUS7305</name>
</gene>
<evidence type="ECO:0000256" key="2">
    <source>
        <dbReference type="SAM" id="Phobius"/>
    </source>
</evidence>
<dbReference type="EMBL" id="OV696699">
    <property type="protein sequence ID" value="CAH1244737.1"/>
    <property type="molecule type" value="Genomic_DNA"/>
</dbReference>
<dbReference type="InterPro" id="IPR029242">
    <property type="entry name" value="MLANA"/>
</dbReference>
<dbReference type="Pfam" id="PF14991">
    <property type="entry name" value="MLANA"/>
    <property type="match status" value="1"/>
</dbReference>
<keyword evidence="2" id="KW-0812">Transmembrane</keyword>
<evidence type="ECO:0000313" key="4">
    <source>
        <dbReference type="Proteomes" id="UP000838412"/>
    </source>
</evidence>
<feature type="region of interest" description="Disordered" evidence="1">
    <location>
        <begin position="62"/>
        <end position="102"/>
    </location>
</feature>
<proteinExistence type="predicted"/>
<dbReference type="AlphaFoldDB" id="A0A8J9YZF8"/>
<dbReference type="Proteomes" id="UP000838412">
    <property type="component" value="Chromosome 14"/>
</dbReference>
<evidence type="ECO:0000313" key="3">
    <source>
        <dbReference type="EMBL" id="CAH1244737.1"/>
    </source>
</evidence>
<name>A0A8J9YZF8_BRALA</name>
<evidence type="ECO:0000256" key="1">
    <source>
        <dbReference type="SAM" id="MobiDB-lite"/>
    </source>
</evidence>
<sequence>MFDATDWWIPFFVVFIIIQIILIVCRCCFIKRRQAAYERITASTVPAGTSTEERPALQYVQVPGQPPQYSPNTSYQYAPVPVAPPYSAAKPKEEEPPPPYEP</sequence>
<organism evidence="3 4">
    <name type="scientific">Branchiostoma lanceolatum</name>
    <name type="common">Common lancelet</name>
    <name type="synonym">Amphioxus lanceolatum</name>
    <dbReference type="NCBI Taxonomy" id="7740"/>
    <lineage>
        <taxon>Eukaryota</taxon>
        <taxon>Metazoa</taxon>
        <taxon>Chordata</taxon>
        <taxon>Cephalochordata</taxon>
        <taxon>Leptocardii</taxon>
        <taxon>Amphioxiformes</taxon>
        <taxon>Branchiostomatidae</taxon>
        <taxon>Branchiostoma</taxon>
    </lineage>
</organism>